<keyword evidence="4 13" id="KW-0479">Metal-binding</keyword>
<evidence type="ECO:0000256" key="1">
    <source>
        <dbReference type="ARBA" id="ARBA00009518"/>
    </source>
</evidence>
<dbReference type="InterPro" id="IPR036397">
    <property type="entry name" value="RNaseH_sf"/>
</dbReference>
<evidence type="ECO:0000256" key="2">
    <source>
        <dbReference type="ARBA" id="ARBA00022490"/>
    </source>
</evidence>
<evidence type="ECO:0000256" key="11">
    <source>
        <dbReference type="ARBA" id="ARBA00023204"/>
    </source>
</evidence>
<dbReference type="PANTHER" id="PTHR30194">
    <property type="entry name" value="CROSSOVER JUNCTION ENDODEOXYRIBONUCLEASE RUVC"/>
    <property type="match status" value="1"/>
</dbReference>
<accession>A0A7X9HH56</accession>
<dbReference type="SUPFAM" id="SSF53098">
    <property type="entry name" value="Ribonuclease H-like"/>
    <property type="match status" value="1"/>
</dbReference>
<evidence type="ECO:0000256" key="7">
    <source>
        <dbReference type="ARBA" id="ARBA00022801"/>
    </source>
</evidence>
<evidence type="ECO:0000256" key="14">
    <source>
        <dbReference type="NCBIfam" id="TIGR00228"/>
    </source>
</evidence>
<organism evidence="15 16">
    <name type="scientific">candidate division WWE3 bacterium</name>
    <dbReference type="NCBI Taxonomy" id="2053526"/>
    <lineage>
        <taxon>Bacteria</taxon>
        <taxon>Katanobacteria</taxon>
    </lineage>
</organism>
<comment type="subunit">
    <text evidence="13">Homodimer which binds Holliday junction (HJ) DNA. The HJ becomes 2-fold symmetrical on binding to RuvC with unstacked arms; it has a different conformation from HJ DNA in complex with RuvA. In the full resolvosome a probable DNA-RuvA(4)-RuvB(12)-RuvC(2) complex forms which resolves the HJ.</text>
</comment>
<keyword evidence="8 13" id="KW-0460">Magnesium</keyword>
<gene>
    <name evidence="13 15" type="primary">ruvC</name>
    <name evidence="15" type="ORF">GYA27_02460</name>
</gene>
<evidence type="ECO:0000256" key="9">
    <source>
        <dbReference type="ARBA" id="ARBA00023125"/>
    </source>
</evidence>
<dbReference type="HAMAP" id="MF_00034">
    <property type="entry name" value="RuvC"/>
    <property type="match status" value="1"/>
</dbReference>
<evidence type="ECO:0000256" key="10">
    <source>
        <dbReference type="ARBA" id="ARBA00023172"/>
    </source>
</evidence>
<keyword evidence="5 13" id="KW-0255">Endonuclease</keyword>
<feature type="binding site" evidence="13">
    <location>
        <position position="7"/>
    </location>
    <ligand>
        <name>Mg(2+)</name>
        <dbReference type="ChEBI" id="CHEBI:18420"/>
        <label>1</label>
    </ligand>
</feature>
<comment type="subcellular location">
    <subcellularLocation>
        <location evidence="13">Cytoplasm</location>
    </subcellularLocation>
</comment>
<keyword evidence="6 13" id="KW-0227">DNA damage</keyword>
<keyword evidence="3 13" id="KW-0540">Nuclease</keyword>
<evidence type="ECO:0000256" key="12">
    <source>
        <dbReference type="ARBA" id="ARBA00029354"/>
    </source>
</evidence>
<keyword evidence="9 13" id="KW-0238">DNA-binding</keyword>
<dbReference type="FunFam" id="3.30.420.10:FF:000002">
    <property type="entry name" value="Crossover junction endodeoxyribonuclease RuvC"/>
    <property type="match status" value="1"/>
</dbReference>
<keyword evidence="7 13" id="KW-0378">Hydrolase</keyword>
<keyword evidence="10 13" id="KW-0233">DNA recombination</keyword>
<dbReference type="GO" id="GO:0003677">
    <property type="term" value="F:DNA binding"/>
    <property type="evidence" value="ECO:0007669"/>
    <property type="project" value="UniProtKB-KW"/>
</dbReference>
<dbReference type="GO" id="GO:0048476">
    <property type="term" value="C:Holliday junction resolvase complex"/>
    <property type="evidence" value="ECO:0007669"/>
    <property type="project" value="UniProtKB-UniRule"/>
</dbReference>
<dbReference type="PANTHER" id="PTHR30194:SF3">
    <property type="entry name" value="CROSSOVER JUNCTION ENDODEOXYRIBONUCLEASE RUVC"/>
    <property type="match status" value="1"/>
</dbReference>
<evidence type="ECO:0000256" key="5">
    <source>
        <dbReference type="ARBA" id="ARBA00022759"/>
    </source>
</evidence>
<dbReference type="CDD" id="cd16962">
    <property type="entry name" value="RuvC"/>
    <property type="match status" value="1"/>
</dbReference>
<dbReference type="AlphaFoldDB" id="A0A7X9HH56"/>
<dbReference type="Pfam" id="PF02075">
    <property type="entry name" value="RuvC"/>
    <property type="match status" value="1"/>
</dbReference>
<evidence type="ECO:0000256" key="4">
    <source>
        <dbReference type="ARBA" id="ARBA00022723"/>
    </source>
</evidence>
<dbReference type="PRINTS" id="PR00696">
    <property type="entry name" value="RSOLVASERUVC"/>
</dbReference>
<dbReference type="EMBL" id="JAAZNL010000025">
    <property type="protein sequence ID" value="NMB70041.1"/>
    <property type="molecule type" value="Genomic_DNA"/>
</dbReference>
<dbReference type="NCBIfam" id="NF000711">
    <property type="entry name" value="PRK00039.2-1"/>
    <property type="match status" value="1"/>
</dbReference>
<sequence>MKILGIDPGTARMGYSILEIPKIPTVTPIVIETNVIITPAEAEMHHRLKLLYKNLTEIIKKHNPEVMVIEKLFFNTNVKTAITVGQARGVAMLTAANKKMYLYEYTALQAKLVLTGYGRSNKKEMQAAVKESLGLESIIKSDDANDAIAIALCFVKKDLENFLNGRN</sequence>
<evidence type="ECO:0000313" key="15">
    <source>
        <dbReference type="EMBL" id="NMB70041.1"/>
    </source>
</evidence>
<keyword evidence="11 13" id="KW-0234">DNA repair</keyword>
<dbReference type="InterPro" id="IPR012337">
    <property type="entry name" value="RNaseH-like_sf"/>
</dbReference>
<dbReference type="GO" id="GO:0008821">
    <property type="term" value="F:crossover junction DNA endonuclease activity"/>
    <property type="evidence" value="ECO:0007669"/>
    <property type="project" value="UniProtKB-UniRule"/>
</dbReference>
<dbReference type="Proteomes" id="UP000526033">
    <property type="component" value="Unassembled WGS sequence"/>
</dbReference>
<evidence type="ECO:0000256" key="6">
    <source>
        <dbReference type="ARBA" id="ARBA00022763"/>
    </source>
</evidence>
<evidence type="ECO:0000256" key="8">
    <source>
        <dbReference type="ARBA" id="ARBA00022842"/>
    </source>
</evidence>
<comment type="caution">
    <text evidence="15">The sequence shown here is derived from an EMBL/GenBank/DDBJ whole genome shotgun (WGS) entry which is preliminary data.</text>
</comment>
<dbReference type="NCBIfam" id="TIGR00228">
    <property type="entry name" value="ruvC"/>
    <property type="match status" value="1"/>
</dbReference>
<protein>
    <recommendedName>
        <fullName evidence="13 14">Crossover junction endodeoxyribonuclease RuvC</fullName>
        <ecNumber evidence="13 14">3.1.21.10</ecNumber>
    </recommendedName>
    <alternativeName>
        <fullName evidence="13">Holliday junction nuclease RuvC</fullName>
    </alternativeName>
    <alternativeName>
        <fullName evidence="13">Holliday junction resolvase RuvC</fullName>
    </alternativeName>
</protein>
<name>A0A7X9HH56_UNCKA</name>
<comment type="similarity">
    <text evidence="1 13">Belongs to the RuvC family.</text>
</comment>
<dbReference type="GO" id="GO:0006310">
    <property type="term" value="P:DNA recombination"/>
    <property type="evidence" value="ECO:0007669"/>
    <property type="project" value="UniProtKB-UniRule"/>
</dbReference>
<dbReference type="GO" id="GO:0000287">
    <property type="term" value="F:magnesium ion binding"/>
    <property type="evidence" value="ECO:0007669"/>
    <property type="project" value="UniProtKB-UniRule"/>
</dbReference>
<dbReference type="InterPro" id="IPR002176">
    <property type="entry name" value="X-over_junc_endoDNase_RuvC"/>
</dbReference>
<evidence type="ECO:0000313" key="16">
    <source>
        <dbReference type="Proteomes" id="UP000526033"/>
    </source>
</evidence>
<dbReference type="GO" id="GO:0005737">
    <property type="term" value="C:cytoplasm"/>
    <property type="evidence" value="ECO:0007669"/>
    <property type="project" value="UniProtKB-SubCell"/>
</dbReference>
<comment type="catalytic activity">
    <reaction evidence="12 13">
        <text>Endonucleolytic cleavage at a junction such as a reciprocal single-stranded crossover between two homologous DNA duplexes (Holliday junction).</text>
        <dbReference type="EC" id="3.1.21.10"/>
    </reaction>
</comment>
<dbReference type="EC" id="3.1.21.10" evidence="13 14"/>
<comment type="cofactor">
    <cofactor evidence="13">
        <name>Mg(2+)</name>
        <dbReference type="ChEBI" id="CHEBI:18420"/>
    </cofactor>
    <text evidence="13">Binds 2 Mg(2+) ion per subunit.</text>
</comment>
<feature type="active site" evidence="13">
    <location>
        <position position="70"/>
    </location>
</feature>
<keyword evidence="2 13" id="KW-0963">Cytoplasm</keyword>
<comment type="function">
    <text evidence="13">The RuvA-RuvB-RuvC complex processes Holliday junction (HJ) DNA during genetic recombination and DNA repair. Endonuclease that resolves HJ intermediates. Cleaves cruciform DNA by making single-stranded nicks across the HJ at symmetrical positions within the homologous arms, yielding a 5'-phosphate and a 3'-hydroxyl group; requires a central core of homology in the junction. The consensus cleavage sequence is 5'-(A/T)TT(C/G)-3'. Cleavage occurs on the 3'-side of the TT dinucleotide at the point of strand exchange. HJ branch migration catalyzed by RuvA-RuvB allows RuvC to scan DNA until it finds its consensus sequence, where it cleaves and resolves the cruciform DNA.</text>
</comment>
<evidence type="ECO:0000256" key="3">
    <source>
        <dbReference type="ARBA" id="ARBA00022722"/>
    </source>
</evidence>
<dbReference type="Gene3D" id="3.30.420.10">
    <property type="entry name" value="Ribonuclease H-like superfamily/Ribonuclease H"/>
    <property type="match status" value="1"/>
</dbReference>
<proteinExistence type="inferred from homology"/>
<reference evidence="15 16" key="1">
    <citation type="journal article" date="2020" name="Biotechnol. Biofuels">
        <title>New insights from the biogas microbiome by comprehensive genome-resolved metagenomics of nearly 1600 species originating from multiple anaerobic digesters.</title>
        <authorList>
            <person name="Campanaro S."/>
            <person name="Treu L."/>
            <person name="Rodriguez-R L.M."/>
            <person name="Kovalovszki A."/>
            <person name="Ziels R.M."/>
            <person name="Maus I."/>
            <person name="Zhu X."/>
            <person name="Kougias P.G."/>
            <person name="Basile A."/>
            <person name="Luo G."/>
            <person name="Schluter A."/>
            <person name="Konstantinidis K.T."/>
            <person name="Angelidaki I."/>
        </authorList>
    </citation>
    <scope>NUCLEOTIDE SEQUENCE [LARGE SCALE GENOMIC DNA]</scope>
    <source>
        <strain evidence="15">AS27yjCOA_165</strain>
    </source>
</reference>
<feature type="active site" evidence="13">
    <location>
        <position position="143"/>
    </location>
</feature>
<dbReference type="GO" id="GO:0006281">
    <property type="term" value="P:DNA repair"/>
    <property type="evidence" value="ECO:0007669"/>
    <property type="project" value="UniProtKB-UniRule"/>
</dbReference>
<feature type="binding site" evidence="13">
    <location>
        <position position="70"/>
    </location>
    <ligand>
        <name>Mg(2+)</name>
        <dbReference type="ChEBI" id="CHEBI:18420"/>
        <label>2</label>
    </ligand>
</feature>
<feature type="binding site" evidence="13">
    <location>
        <position position="143"/>
    </location>
    <ligand>
        <name>Mg(2+)</name>
        <dbReference type="ChEBI" id="CHEBI:18420"/>
        <label>1</label>
    </ligand>
</feature>
<feature type="active site" evidence="13">
    <location>
        <position position="7"/>
    </location>
</feature>
<evidence type="ECO:0000256" key="13">
    <source>
        <dbReference type="HAMAP-Rule" id="MF_00034"/>
    </source>
</evidence>